<feature type="region of interest" description="Disordered" evidence="5">
    <location>
        <begin position="439"/>
        <end position="485"/>
    </location>
</feature>
<dbReference type="Gene3D" id="3.40.50.2300">
    <property type="match status" value="1"/>
</dbReference>
<evidence type="ECO:0000256" key="6">
    <source>
        <dbReference type="SAM" id="Phobius"/>
    </source>
</evidence>
<dbReference type="FunFam" id="3.40.50.2300:FF:000146">
    <property type="entry name" value="Putative two-component response regulator SSK1p"/>
    <property type="match status" value="1"/>
</dbReference>
<feature type="compositionally biased region" description="Low complexity" evidence="5">
    <location>
        <begin position="273"/>
        <end position="294"/>
    </location>
</feature>
<dbReference type="Pfam" id="PF00072">
    <property type="entry name" value="Response_reg"/>
    <property type="match status" value="1"/>
</dbReference>
<feature type="signal peptide" evidence="7">
    <location>
        <begin position="1"/>
        <end position="26"/>
    </location>
</feature>
<evidence type="ECO:0000259" key="8">
    <source>
        <dbReference type="PROSITE" id="PS50110"/>
    </source>
</evidence>
<feature type="region of interest" description="Disordered" evidence="5">
    <location>
        <begin position="1064"/>
        <end position="1167"/>
    </location>
</feature>
<feature type="compositionally biased region" description="Low complexity" evidence="5">
    <location>
        <begin position="183"/>
        <end position="210"/>
    </location>
</feature>
<evidence type="ECO:0000256" key="7">
    <source>
        <dbReference type="SAM" id="SignalP"/>
    </source>
</evidence>
<reference evidence="10" key="1">
    <citation type="journal article" date="2011" name="Genome Biol.">
        <title>Comparative and functional genomics provide insights into the pathogenicity of dermatophytic fungi.</title>
        <authorList>
            <person name="Burmester A."/>
            <person name="Shelest E."/>
            <person name="Gloeckner G."/>
            <person name="Heddergott C."/>
            <person name="Schindler S."/>
            <person name="Staib P."/>
            <person name="Heidel A."/>
            <person name="Felder M."/>
            <person name="Petzold A."/>
            <person name="Szafranski K."/>
            <person name="Feuermann M."/>
            <person name="Pedruzzi I."/>
            <person name="Priebe S."/>
            <person name="Groth M."/>
            <person name="Winkler R."/>
            <person name="Li W."/>
            <person name="Kniemeyer O."/>
            <person name="Schroeckh V."/>
            <person name="Hertweck C."/>
            <person name="Hube B."/>
            <person name="White T.C."/>
            <person name="Platzer M."/>
            <person name="Guthke R."/>
            <person name="Heitman J."/>
            <person name="Woestemeyer J."/>
            <person name="Zipfel P.F."/>
            <person name="Monod M."/>
            <person name="Brakhage A.A."/>
        </authorList>
    </citation>
    <scope>NUCLEOTIDE SEQUENCE [LARGE SCALE GENOMIC DNA]</scope>
    <source>
        <strain evidence="10">HKI 0517</strain>
    </source>
</reference>
<evidence type="ECO:0000313" key="10">
    <source>
        <dbReference type="Proteomes" id="UP000008383"/>
    </source>
</evidence>
<dbReference type="GeneID" id="9583471"/>
<keyword evidence="6" id="KW-0812">Transmembrane</keyword>
<feature type="compositionally biased region" description="Low complexity" evidence="5">
    <location>
        <begin position="317"/>
        <end position="334"/>
    </location>
</feature>
<keyword evidence="6" id="KW-1133">Transmembrane helix</keyword>
<feature type="compositionally biased region" description="Polar residues" evidence="5">
    <location>
        <begin position="1065"/>
        <end position="1086"/>
    </location>
</feature>
<accession>D4D5P0</accession>
<feature type="region of interest" description="Disordered" evidence="5">
    <location>
        <begin position="769"/>
        <end position="824"/>
    </location>
</feature>
<dbReference type="AlphaFoldDB" id="D4D5P0"/>
<keyword evidence="6" id="KW-0472">Membrane</keyword>
<evidence type="ECO:0000313" key="9">
    <source>
        <dbReference type="EMBL" id="EFE42811.1"/>
    </source>
</evidence>
<feature type="compositionally biased region" description="Basic and acidic residues" evidence="5">
    <location>
        <begin position="211"/>
        <end position="226"/>
    </location>
</feature>
<dbReference type="HOGENOM" id="CLU_008348_0_0_1"/>
<evidence type="ECO:0000256" key="5">
    <source>
        <dbReference type="SAM" id="MobiDB-lite"/>
    </source>
</evidence>
<dbReference type="InterPro" id="IPR001789">
    <property type="entry name" value="Sig_transdc_resp-reg_receiver"/>
</dbReference>
<feature type="transmembrane region" description="Helical" evidence="6">
    <location>
        <begin position="728"/>
        <end position="750"/>
    </location>
</feature>
<dbReference type="EMBL" id="ACYE01000126">
    <property type="protein sequence ID" value="EFE42811.1"/>
    <property type="molecule type" value="Genomic_DNA"/>
</dbReference>
<feature type="compositionally biased region" description="Polar residues" evidence="5">
    <location>
        <begin position="916"/>
        <end position="941"/>
    </location>
</feature>
<dbReference type="InterPro" id="IPR011006">
    <property type="entry name" value="CheY-like_superfamily"/>
</dbReference>
<comment type="similarity">
    <text evidence="3">Belongs to the SSK1 family.</text>
</comment>
<keyword evidence="7" id="KW-0732">Signal</keyword>
<dbReference type="SMART" id="SM00448">
    <property type="entry name" value="REC"/>
    <property type="match status" value="1"/>
</dbReference>
<organism evidence="9 10">
    <name type="scientific">Trichophyton verrucosum (strain HKI 0517)</name>
    <dbReference type="NCBI Taxonomy" id="663202"/>
    <lineage>
        <taxon>Eukaryota</taxon>
        <taxon>Fungi</taxon>
        <taxon>Dikarya</taxon>
        <taxon>Ascomycota</taxon>
        <taxon>Pezizomycotina</taxon>
        <taxon>Eurotiomycetes</taxon>
        <taxon>Eurotiomycetidae</taxon>
        <taxon>Onygenales</taxon>
        <taxon>Arthrodermataceae</taxon>
        <taxon>Trichophyton</taxon>
    </lineage>
</organism>
<dbReference type="CDD" id="cd17546">
    <property type="entry name" value="REC_hyHK_CKI1_RcsC-like"/>
    <property type="match status" value="1"/>
</dbReference>
<dbReference type="KEGG" id="tve:TRV_02413"/>
<feature type="compositionally biased region" description="Low complexity" evidence="5">
    <location>
        <begin position="790"/>
        <end position="805"/>
    </location>
</feature>
<feature type="domain" description="Response regulatory" evidence="8">
    <location>
        <begin position="835"/>
        <end position="1006"/>
    </location>
</feature>
<dbReference type="Proteomes" id="UP000008383">
    <property type="component" value="Unassembled WGS sequence"/>
</dbReference>
<dbReference type="PANTHER" id="PTHR45339">
    <property type="entry name" value="HYBRID SIGNAL TRANSDUCTION HISTIDINE KINASE J"/>
    <property type="match status" value="1"/>
</dbReference>
<protein>
    <submittedName>
        <fullName evidence="9">Response regulator, putative</fullName>
    </submittedName>
</protein>
<evidence type="ECO:0000256" key="3">
    <source>
        <dbReference type="ARBA" id="ARBA00093463"/>
    </source>
</evidence>
<feature type="compositionally biased region" description="Low complexity" evidence="5">
    <location>
        <begin position="1112"/>
        <end position="1129"/>
    </location>
</feature>
<dbReference type="RefSeq" id="XP_003023429.1">
    <property type="nucleotide sequence ID" value="XM_003023383.1"/>
</dbReference>
<evidence type="ECO:0000256" key="4">
    <source>
        <dbReference type="PROSITE-ProRule" id="PRU00169"/>
    </source>
</evidence>
<feature type="compositionally biased region" description="Polar residues" evidence="5">
    <location>
        <begin position="1137"/>
        <end position="1158"/>
    </location>
</feature>
<keyword evidence="2" id="KW-0902">Two-component regulatory system</keyword>
<dbReference type="GO" id="GO:0000156">
    <property type="term" value="F:phosphorelay response regulator activity"/>
    <property type="evidence" value="ECO:0007669"/>
    <property type="project" value="UniProtKB-ARBA"/>
</dbReference>
<feature type="modified residue" description="4-aspartylphosphate" evidence="4">
    <location>
        <position position="884"/>
    </location>
</feature>
<feature type="compositionally biased region" description="Basic and acidic residues" evidence="5">
    <location>
        <begin position="300"/>
        <end position="313"/>
    </location>
</feature>
<keyword evidence="1 4" id="KW-0597">Phosphoprotein</keyword>
<feature type="compositionally biased region" description="Basic and acidic residues" evidence="5">
    <location>
        <begin position="380"/>
        <end position="389"/>
    </location>
</feature>
<comment type="caution">
    <text evidence="9">The sequence shown here is derived from an EMBL/GenBank/DDBJ whole genome shotgun (WGS) entry which is preliminary data.</text>
</comment>
<dbReference type="PROSITE" id="PS50110">
    <property type="entry name" value="RESPONSE_REGULATORY"/>
    <property type="match status" value="1"/>
</dbReference>
<feature type="region of interest" description="Disordered" evidence="5">
    <location>
        <begin position="183"/>
        <end position="412"/>
    </location>
</feature>
<feature type="chain" id="PRO_5003056211" evidence="7">
    <location>
        <begin position="27"/>
        <end position="1167"/>
    </location>
</feature>
<keyword evidence="10" id="KW-1185">Reference proteome</keyword>
<proteinExistence type="inferred from homology"/>
<evidence type="ECO:0000256" key="2">
    <source>
        <dbReference type="ARBA" id="ARBA00023012"/>
    </source>
</evidence>
<dbReference type="PANTHER" id="PTHR45339:SF1">
    <property type="entry name" value="HYBRID SIGNAL TRANSDUCTION HISTIDINE KINASE J"/>
    <property type="match status" value="1"/>
</dbReference>
<feature type="region of interest" description="Disordered" evidence="5">
    <location>
        <begin position="688"/>
        <end position="720"/>
    </location>
</feature>
<dbReference type="SUPFAM" id="SSF52172">
    <property type="entry name" value="CheY-like"/>
    <property type="match status" value="1"/>
</dbReference>
<feature type="compositionally biased region" description="Low complexity" evidence="5">
    <location>
        <begin position="449"/>
        <end position="470"/>
    </location>
</feature>
<sequence>MDANAGPIPVAAVLLLPCAGLSSASAGSSLLVSCSTCHFWRCYKLGLLRSACSATACLLVCSVISSSDAASGCISSPVLPSSASVELGEVSYINRIQLLKQEPYCPYLCLSVSVSSLSLPATAADRLYRPRPVSVTHPAPGMPAAAETMPAEKERRFSRLAALLRRPSSSSSSSAKTAAAAAADPAATSTSATASAANSITTTTAAAPASQKDKKEDFKTASRADEQALDDAVDSDSTPRLSPWTSLPDQLPSASTTTSTTSTTPTPAPAPPATAASTATSTTSTAAAATTTTTRARRTPRPEGHRLGVDSRPNRAPSLSSPSQQQHLQHLQHPQHPPGQPIATAVRSAPAARQVPSPLIESPVTSNPPLPRARLVSVDNGKDARRCDDFAFAPSPNPQQQHGRDPSPAQLQGRIQRQFSRRGSVGGSARQLNTITTASLFDDPHQGLPSPTTSPISASPVSAAAPGRSPQIPEQLPKGPRRPSLAVRRQSLVPASQQRLINTLLEPPYTSGAEYFPRSTPTIQFDMINRKVWVKRPGSSPTLVLVTEEDLVDDLRDSILKKYANSLGRTIDSPDIVIRLIQREPSSRHGQLERVLGPEEPLTRTLDHFYPGGQTIDEALIIEVPPRRTPKASPLTPYAHTDDSRGMDQQGGYFPPMHMITPNSATLKDSMGSPHPNSMQVINTGQVPPIPSPGVRGPWQQPPHRSSYHQYAGSQGPGSLPSPSNGTYFKILFCIYLFIFICFFIFLYILDINGFTYVDSVNPHPPANGVPTASSPPSAATPPALPSEPAPKSVSPPSRVASPRPKGLEKLNKNSSTNSNPLPTSLLDGAIPPINVLIVEDNTINLKLLEAFMKRLKVRWQTAMNGREAVNKWREGGFHLVLMDIQLPVMSGLEATREIRRLERVNNIGVFQRSAGPSYSASMVGSTPTSPSVAETPSSESNPEDEVKPEDLLNKENQFKSPVIIVALTASSLQSDRHEALAAGCNDFLTKPVNIVWLEQKVTEWGCMQALIDFEGWRKWRGFSDLNSDSTIAATIRKGKENASPALTPSDATPRKLNPIKSLLAKSSNGNLQSKSRVAPPSTTYADGTDDSSTVSSTTTVAPRADGGLSTPVGTAVSPASSSPTPVATRRLPVASKAQNGSANGSTSSQTWKNSQRNGVPVGAAPP</sequence>
<gene>
    <name evidence="9" type="ORF">TRV_02413</name>
</gene>
<feature type="compositionally biased region" description="Low complexity" evidence="5">
    <location>
        <begin position="1091"/>
        <end position="1101"/>
    </location>
</feature>
<feature type="region of interest" description="Disordered" evidence="5">
    <location>
        <begin position="132"/>
        <end position="152"/>
    </location>
</feature>
<feature type="compositionally biased region" description="Low complexity" evidence="5">
    <location>
        <begin position="813"/>
        <end position="824"/>
    </location>
</feature>
<feature type="compositionally biased region" description="Pro residues" evidence="5">
    <location>
        <begin position="779"/>
        <end position="789"/>
    </location>
</feature>
<feature type="compositionally biased region" description="Low complexity" evidence="5">
    <location>
        <begin position="252"/>
        <end position="265"/>
    </location>
</feature>
<evidence type="ECO:0000256" key="1">
    <source>
        <dbReference type="ARBA" id="ARBA00022553"/>
    </source>
</evidence>
<feature type="region of interest" description="Disordered" evidence="5">
    <location>
        <begin position="916"/>
        <end position="950"/>
    </location>
</feature>
<name>D4D5P0_TRIVH</name>
<feature type="compositionally biased region" description="Polar residues" evidence="5">
    <location>
        <begin position="235"/>
        <end position="248"/>
    </location>
</feature>
<dbReference type="OrthoDB" id="21225at2759"/>